<proteinExistence type="predicted"/>
<organism evidence="1 2">
    <name type="scientific">Gordonia phage GodonK</name>
    <dbReference type="NCBI Taxonomy" id="2562192"/>
    <lineage>
        <taxon>Viruses</taxon>
        <taxon>Duplodnaviria</taxon>
        <taxon>Heunggongvirae</taxon>
        <taxon>Uroviricota</taxon>
        <taxon>Caudoviricetes</taxon>
        <taxon>Godonkavirus</taxon>
        <taxon>Godonkavirus godonK</taxon>
    </lineage>
</organism>
<dbReference type="EMBL" id="MK620899">
    <property type="protein sequence ID" value="QBZ72743.1"/>
    <property type="molecule type" value="Genomic_DNA"/>
</dbReference>
<dbReference type="Proteomes" id="UP000297070">
    <property type="component" value="Segment"/>
</dbReference>
<protein>
    <submittedName>
        <fullName evidence="1">Uncharacterized protein</fullName>
    </submittedName>
</protein>
<dbReference type="KEGG" id="vg:55012969"/>
<keyword evidence="2" id="KW-1185">Reference proteome</keyword>
<dbReference type="GeneID" id="55012969"/>
<evidence type="ECO:0000313" key="1">
    <source>
        <dbReference type="EMBL" id="QBZ72743.1"/>
    </source>
</evidence>
<accession>A0A4D6E258</accession>
<dbReference type="RefSeq" id="YP_009821508.1">
    <property type="nucleotide sequence ID" value="NC_048176.1"/>
</dbReference>
<name>A0A4D6E258_9CAUD</name>
<gene>
    <name evidence="1" type="primary">133</name>
    <name evidence="1" type="ORF">SEA_GODONK_133</name>
</gene>
<evidence type="ECO:0000313" key="2">
    <source>
        <dbReference type="Proteomes" id="UP000297070"/>
    </source>
</evidence>
<sequence>MPDPAKRFRQANAEYYQKKRAERTNEEQIAVLDERLGTGQGAVKERARLNSE</sequence>
<reference evidence="1 2" key="1">
    <citation type="submission" date="2019-03" db="EMBL/GenBank/DDBJ databases">
        <authorList>
            <person name="Douthitt C."/>
            <person name="D'Elia T."/>
            <person name="Bockoras C."/>
            <person name="Boss C."/>
            <person name="Clemons M."/>
            <person name="Green W."/>
            <person name="Harel H."/>
            <person name="Larralde J."/>
            <person name="Lopez M."/>
            <person name="Magana D."/>
            <person name="Miguel M."/>
            <person name="Muschweck L."/>
            <person name="Olivos K."/>
            <person name="Racette D."/>
            <person name="Reynolds M."/>
            <person name="Ru Y."/>
            <person name="Santana M."/>
            <person name="Simon R."/>
            <person name="Smotrilla K."/>
            <person name="Sufficool B."/>
            <person name="Tamayo B."/>
            <person name="Tirado E."/>
            <person name="Vajanyi M."/>
            <person name="Weger M."/>
            <person name="Wehr A."/>
            <person name="Whitaker K."/>
            <person name="Garlena R.A."/>
            <person name="Russell D.A."/>
            <person name="Pope W.H."/>
            <person name="Jacobs-Sera D."/>
            <person name="Hatfull G.F."/>
        </authorList>
    </citation>
    <scope>NUCLEOTIDE SEQUENCE [LARGE SCALE GENOMIC DNA]</scope>
</reference>